<evidence type="ECO:0000256" key="1">
    <source>
        <dbReference type="SAM" id="MobiDB-lite"/>
    </source>
</evidence>
<evidence type="ECO:0000259" key="2">
    <source>
        <dbReference type="Pfam" id="PF20464"/>
    </source>
</evidence>
<reference evidence="3" key="2">
    <citation type="submission" date="2020-10" db="EMBL/GenBank/DDBJ databases">
        <title>Enrichment of novel Verrucomicrobia, Bacteroidetes and Krumholzibacteria in an oxygen-limited, methane- and iron-fed bioreactor inoculated with Bothnian Sea sediments.</title>
        <authorList>
            <person name="Martins P.D."/>
            <person name="de Jong A."/>
            <person name="Lenstra W.K."/>
            <person name="van Helmond N.A.G.M."/>
            <person name="Slomp C.P."/>
            <person name="Jetten M.S.M."/>
            <person name="Welte C.U."/>
            <person name="Rasigraf O."/>
        </authorList>
    </citation>
    <scope>NUCLEOTIDE SEQUENCE</scope>
    <source>
        <strain evidence="3">MAG47</strain>
    </source>
</reference>
<accession>A0A8I0N1F2</accession>
<dbReference type="EMBL" id="JACZKO010000006">
    <property type="protein sequence ID" value="MBE0559728.1"/>
    <property type="molecule type" value="Genomic_DNA"/>
</dbReference>
<reference evidence="3" key="1">
    <citation type="submission" date="2020-09" db="EMBL/GenBank/DDBJ databases">
        <authorList>
            <person name="Dalcin Martins P."/>
        </authorList>
    </citation>
    <scope>NUCLEOTIDE SEQUENCE</scope>
    <source>
        <strain evidence="3">MAG47</strain>
    </source>
</reference>
<dbReference type="Pfam" id="PF20464">
    <property type="entry name" value="MmeI_N"/>
    <property type="match status" value="1"/>
</dbReference>
<dbReference type="Proteomes" id="UP000642265">
    <property type="component" value="Unassembled WGS sequence"/>
</dbReference>
<dbReference type="InterPro" id="IPR046817">
    <property type="entry name" value="MmeI_N"/>
</dbReference>
<feature type="region of interest" description="Disordered" evidence="1">
    <location>
        <begin position="131"/>
        <end position="173"/>
    </location>
</feature>
<organism evidence="3 4">
    <name type="scientific">Brucella anthropi</name>
    <name type="common">Ochrobactrum anthropi</name>
    <dbReference type="NCBI Taxonomy" id="529"/>
    <lineage>
        <taxon>Bacteria</taxon>
        <taxon>Pseudomonadati</taxon>
        <taxon>Pseudomonadota</taxon>
        <taxon>Alphaproteobacteria</taxon>
        <taxon>Hyphomicrobiales</taxon>
        <taxon>Brucellaceae</taxon>
        <taxon>Brucella/Ochrobactrum group</taxon>
        <taxon>Brucella</taxon>
    </lineage>
</organism>
<comment type="caution">
    <text evidence="3">The sequence shown here is derived from an EMBL/GenBank/DDBJ whole genome shotgun (WGS) entry which is preliminary data.</text>
</comment>
<evidence type="ECO:0000313" key="3">
    <source>
        <dbReference type="EMBL" id="MBE0559728.1"/>
    </source>
</evidence>
<dbReference type="GO" id="GO:0008168">
    <property type="term" value="F:methyltransferase activity"/>
    <property type="evidence" value="ECO:0007669"/>
    <property type="project" value="UniProtKB-KW"/>
</dbReference>
<evidence type="ECO:0000313" key="4">
    <source>
        <dbReference type="Proteomes" id="UP000642265"/>
    </source>
</evidence>
<keyword evidence="3" id="KW-0489">Methyltransferase</keyword>
<name>A0A8I0N1F2_BRUAN</name>
<dbReference type="AlphaFoldDB" id="A0A8I0N1F2"/>
<protein>
    <submittedName>
        <fullName evidence="3">Class I SAM-dependent DNA methyltransferase</fullName>
    </submittedName>
</protein>
<gene>
    <name evidence="3" type="ORF">IH622_02675</name>
</gene>
<proteinExistence type="predicted"/>
<dbReference type="GO" id="GO:0032259">
    <property type="term" value="P:methylation"/>
    <property type="evidence" value="ECO:0007669"/>
    <property type="project" value="UniProtKB-KW"/>
</dbReference>
<sequence length="173" mass="19866">MPSRENLSEFVVWCGKHITGDEKGQAQIFLDRLFQVFGQGGSLDVGGTAEFRIRKADEDGGGTAFADYVWKPVVLIEMKKRGENLQKHYRQAFDYWTRLVPNRPRYVVLCNFDEFRIYDFDTDLDTPKDTVATKDLPERWGQSHSGVSAAKSGRRKTQPQFAGRNRRDFLPSI</sequence>
<feature type="domain" description="MmeI-like N-terminal" evidence="2">
    <location>
        <begin position="7"/>
        <end position="141"/>
    </location>
</feature>
<keyword evidence="3" id="KW-0808">Transferase</keyword>